<dbReference type="InterPro" id="IPR036563">
    <property type="entry name" value="MoaE_sf"/>
</dbReference>
<dbReference type="SUPFAM" id="SSF54690">
    <property type="entry name" value="Molybdopterin synthase subunit MoaE"/>
    <property type="match status" value="1"/>
</dbReference>
<dbReference type="GO" id="GO:0006777">
    <property type="term" value="P:Mo-molybdopterin cofactor biosynthetic process"/>
    <property type="evidence" value="ECO:0007669"/>
    <property type="project" value="InterPro"/>
</dbReference>
<dbReference type="AlphaFoldDB" id="L0A8K6"/>
<reference evidence="2" key="1">
    <citation type="submission" date="2012-03" db="EMBL/GenBank/DDBJ databases">
        <title>Complete genome of Caldisphaera lagunensis DSM 15908.</title>
        <authorList>
            <person name="Lucas S."/>
            <person name="Copeland A."/>
            <person name="Lapidus A."/>
            <person name="Glavina del Rio T."/>
            <person name="Dalin E."/>
            <person name="Tice H."/>
            <person name="Bruce D."/>
            <person name="Goodwin L."/>
            <person name="Pitluck S."/>
            <person name="Peters L."/>
            <person name="Mikhailova N."/>
            <person name="Teshima H."/>
            <person name="Kyrpides N."/>
            <person name="Mavromatis K."/>
            <person name="Ivanova N."/>
            <person name="Brettin T."/>
            <person name="Detter J.C."/>
            <person name="Han C."/>
            <person name="Larimer F."/>
            <person name="Land M."/>
            <person name="Hauser L."/>
            <person name="Markowitz V."/>
            <person name="Cheng J.-F."/>
            <person name="Hugenholtz P."/>
            <person name="Woyke T."/>
            <person name="Wu D."/>
            <person name="Spring S."/>
            <person name="Schroeder M."/>
            <person name="Brambilla E."/>
            <person name="Klenk H.-P."/>
            <person name="Eisen J.A."/>
        </authorList>
    </citation>
    <scope>NUCLEOTIDE SEQUENCE [LARGE SCALE GENOMIC DNA]</scope>
    <source>
        <strain evidence="2">DSM 15908 / JCM 11604 / IC-154</strain>
    </source>
</reference>
<proteinExistence type="predicted"/>
<dbReference type="InParanoid" id="L0A8K6"/>
<dbReference type="EMBL" id="CP003378">
    <property type="protein sequence ID" value="AFZ70161.1"/>
    <property type="molecule type" value="Genomic_DNA"/>
</dbReference>
<dbReference type="FunCoup" id="L0A8K6">
    <property type="interactions" value="63"/>
</dbReference>
<dbReference type="PANTHER" id="PTHR23404">
    <property type="entry name" value="MOLYBDOPTERIN SYNTHASE RELATED"/>
    <property type="match status" value="1"/>
</dbReference>
<dbReference type="InterPro" id="IPR012675">
    <property type="entry name" value="Beta-grasp_dom_sf"/>
</dbReference>
<dbReference type="Gene3D" id="3.10.20.30">
    <property type="match status" value="1"/>
</dbReference>
<dbReference type="InterPro" id="IPR003448">
    <property type="entry name" value="Mopterin_biosynth_MoaE"/>
</dbReference>
<dbReference type="HOGENOM" id="CLU_069141_0_0_2"/>
<dbReference type="SUPFAM" id="SSF54285">
    <property type="entry name" value="MoaD/ThiS"/>
    <property type="match status" value="1"/>
</dbReference>
<dbReference type="InterPro" id="IPR003749">
    <property type="entry name" value="ThiS/MoaD-like"/>
</dbReference>
<dbReference type="RefSeq" id="WP_015232059.1">
    <property type="nucleotide sequence ID" value="NC_019791.1"/>
</dbReference>
<keyword evidence="2" id="KW-1185">Reference proteome</keyword>
<dbReference type="OrthoDB" id="45235at2157"/>
<dbReference type="eggNOG" id="arCOG00536">
    <property type="taxonomic scope" value="Archaea"/>
</dbReference>
<dbReference type="CDD" id="cd00756">
    <property type="entry name" value="MoaE"/>
    <property type="match status" value="1"/>
</dbReference>
<evidence type="ECO:0000313" key="1">
    <source>
        <dbReference type="EMBL" id="AFZ70161.1"/>
    </source>
</evidence>
<dbReference type="Pfam" id="PF02391">
    <property type="entry name" value="MoaE"/>
    <property type="match status" value="1"/>
</dbReference>
<dbReference type="GeneID" id="14211648"/>
<dbReference type="Pfam" id="PF02597">
    <property type="entry name" value="ThiS"/>
    <property type="match status" value="1"/>
</dbReference>
<organism evidence="1 2">
    <name type="scientific">Caldisphaera lagunensis (strain DSM 15908 / JCM 11604 / ANMR 0165 / IC-154)</name>
    <dbReference type="NCBI Taxonomy" id="1056495"/>
    <lineage>
        <taxon>Archaea</taxon>
        <taxon>Thermoproteota</taxon>
        <taxon>Thermoprotei</taxon>
        <taxon>Acidilobales</taxon>
        <taxon>Caldisphaeraceae</taxon>
        <taxon>Caldisphaera</taxon>
    </lineage>
</organism>
<dbReference type="eggNOG" id="arCOG00534">
    <property type="taxonomic scope" value="Archaea"/>
</dbReference>
<name>L0A8K6_CALLD</name>
<dbReference type="Gene3D" id="3.90.1170.40">
    <property type="entry name" value="Molybdopterin biosynthesis MoaE subunit"/>
    <property type="match status" value="1"/>
</dbReference>
<dbReference type="InterPro" id="IPR016155">
    <property type="entry name" value="Mopterin_synth/thiamin_S_b"/>
</dbReference>
<dbReference type="STRING" id="1056495.Calag_0388"/>
<dbReference type="KEGG" id="clg:Calag_0388"/>
<sequence>MRYIKLKLYSILKEIFNNNEITVEFKNDKITVEDILEYLNKNIKSPQFNQLFNSLRFIANNKILEKKDIIPKEVDVIHVLPPSSGGVIDVKVLTNEHVDLNDLIKNLYIDGNVGGVAIFIGVVRKVNKNEIVQKLQYEHSEELITNKLKEIAMKYINKYNLFSVVIYHYVGERKPGDLTMIVAVSGESRKNVFPALEEMVDDVKHNAPIWKQEYRESGRYFILGEDQVRAEDLKRISFSNK</sequence>
<gene>
    <name evidence="1" type="ordered locus">Calag_0388</name>
</gene>
<evidence type="ECO:0000313" key="2">
    <source>
        <dbReference type="Proteomes" id="UP000010469"/>
    </source>
</evidence>
<protein>
    <submittedName>
        <fullName evidence="1">Molybdopterin converting factor, large subunit</fullName>
    </submittedName>
</protein>
<accession>L0A8K6</accession>
<dbReference type="Proteomes" id="UP000010469">
    <property type="component" value="Chromosome"/>
</dbReference>